<proteinExistence type="inferred from homology"/>
<evidence type="ECO:0000256" key="4">
    <source>
        <dbReference type="ARBA" id="ARBA00022964"/>
    </source>
</evidence>
<dbReference type="Gene3D" id="3.40.50.1110">
    <property type="entry name" value="SGNH hydrolase"/>
    <property type="match status" value="1"/>
</dbReference>
<protein>
    <recommendedName>
        <fullName evidence="8">TauD/TfdA-like domain-containing protein</fullName>
    </recommendedName>
</protein>
<dbReference type="SUPFAM" id="SSF51197">
    <property type="entry name" value="Clavaminate synthase-like"/>
    <property type="match status" value="1"/>
</dbReference>
<keyword evidence="7" id="KW-0732">Signal</keyword>
<evidence type="ECO:0000313" key="9">
    <source>
        <dbReference type="EMBL" id="CRK43970.1"/>
    </source>
</evidence>
<dbReference type="Gene3D" id="3.60.130.10">
    <property type="entry name" value="Clavaminate synthase-like"/>
    <property type="match status" value="1"/>
</dbReference>
<evidence type="ECO:0000256" key="3">
    <source>
        <dbReference type="ARBA" id="ARBA00022723"/>
    </source>
</evidence>
<feature type="domain" description="TauD/TfdA-like" evidence="8">
    <location>
        <begin position="448"/>
        <end position="717"/>
    </location>
</feature>
<reference evidence="10" key="1">
    <citation type="submission" date="2015-05" db="EMBL/GenBank/DDBJ databases">
        <authorList>
            <person name="Fogelqvist Johan"/>
        </authorList>
    </citation>
    <scope>NUCLEOTIDE SEQUENCE [LARGE SCALE GENOMIC DNA]</scope>
</reference>
<dbReference type="InterPro" id="IPR038492">
    <property type="entry name" value="GBBH-like_N_sf"/>
</dbReference>
<dbReference type="InterPro" id="IPR042098">
    <property type="entry name" value="TauD-like_sf"/>
</dbReference>
<evidence type="ECO:0000256" key="1">
    <source>
        <dbReference type="ARBA" id="ARBA00001954"/>
    </source>
</evidence>
<keyword evidence="4" id="KW-0223">Dioxygenase</keyword>
<dbReference type="GO" id="GO:0005739">
    <property type="term" value="C:mitochondrion"/>
    <property type="evidence" value="ECO:0007669"/>
    <property type="project" value="TreeGrafter"/>
</dbReference>
<dbReference type="InterPro" id="IPR003819">
    <property type="entry name" value="TauD/TfdA-like"/>
</dbReference>
<dbReference type="Pfam" id="PF00657">
    <property type="entry name" value="Lipase_GDSL"/>
    <property type="match status" value="1"/>
</dbReference>
<dbReference type="PANTHER" id="PTHR10696">
    <property type="entry name" value="GAMMA-BUTYROBETAINE HYDROXYLASE-RELATED"/>
    <property type="match status" value="1"/>
</dbReference>
<accession>A0A0G4NCD6</accession>
<dbReference type="PANTHER" id="PTHR10696:SF25">
    <property type="entry name" value="OXIDOREDUCTASE AIM17-RELATED"/>
    <property type="match status" value="1"/>
</dbReference>
<dbReference type="GO" id="GO:0046872">
    <property type="term" value="F:metal ion binding"/>
    <property type="evidence" value="ECO:0007669"/>
    <property type="project" value="UniProtKB-KW"/>
</dbReference>
<dbReference type="Proteomes" id="UP000045706">
    <property type="component" value="Unassembled WGS sequence"/>
</dbReference>
<gene>
    <name evidence="9" type="ORF">BN1723_005955</name>
</gene>
<evidence type="ECO:0000259" key="8">
    <source>
        <dbReference type="Pfam" id="PF02668"/>
    </source>
</evidence>
<dbReference type="Gene3D" id="3.30.2020.30">
    <property type="match status" value="1"/>
</dbReference>
<evidence type="ECO:0000256" key="2">
    <source>
        <dbReference type="ARBA" id="ARBA00008654"/>
    </source>
</evidence>
<dbReference type="AlphaFoldDB" id="A0A0G4NCD6"/>
<evidence type="ECO:0000256" key="6">
    <source>
        <dbReference type="ARBA" id="ARBA00023004"/>
    </source>
</evidence>
<dbReference type="GO" id="GO:0045329">
    <property type="term" value="P:carnitine biosynthetic process"/>
    <property type="evidence" value="ECO:0007669"/>
    <property type="project" value="TreeGrafter"/>
</dbReference>
<keyword evidence="3" id="KW-0479">Metal-binding</keyword>
<feature type="chain" id="PRO_5002568338" description="TauD/TfdA-like domain-containing protein" evidence="7">
    <location>
        <begin position="19"/>
        <end position="754"/>
    </location>
</feature>
<evidence type="ECO:0000256" key="7">
    <source>
        <dbReference type="SAM" id="SignalP"/>
    </source>
</evidence>
<organism evidence="9 10">
    <name type="scientific">Verticillium longisporum</name>
    <name type="common">Verticillium dahliae var. longisporum</name>
    <dbReference type="NCBI Taxonomy" id="100787"/>
    <lineage>
        <taxon>Eukaryota</taxon>
        <taxon>Fungi</taxon>
        <taxon>Dikarya</taxon>
        <taxon>Ascomycota</taxon>
        <taxon>Pezizomycotina</taxon>
        <taxon>Sordariomycetes</taxon>
        <taxon>Hypocreomycetidae</taxon>
        <taxon>Glomerellales</taxon>
        <taxon>Plectosphaerellaceae</taxon>
        <taxon>Verticillium</taxon>
    </lineage>
</organism>
<evidence type="ECO:0000256" key="5">
    <source>
        <dbReference type="ARBA" id="ARBA00023002"/>
    </source>
</evidence>
<dbReference type="GO" id="GO:0051213">
    <property type="term" value="F:dioxygenase activity"/>
    <property type="evidence" value="ECO:0007669"/>
    <property type="project" value="UniProtKB-KW"/>
</dbReference>
<name>A0A0G4NCD6_VERLO</name>
<sequence length="754" mass="82180">MKASLSAAAAVLPVLAAAAPSCPKVCSTKPAAFFLAGDSTTAVQSEGGGGWGNGFLSFLVPPAMGANYGRNGRTTVDFVSGGHWDLVTAAVRAHAADFDVYVTLQFGHNDQKPAKNITLDMYQENLGALAGEIRALGATPILVTPLSRRNFRGAVTDDSLRNERVRTIAAAEATRMRFIDLYQNSKALVEAVGEQRSHDEWNLKEGDNTHLNDWGSVVFGRLIFAPDQHAMYARSRALRAVQGAASRHADGLITRTPPTARCVKCLAPTTSFHTSSPLRQGEATGIVPKTATSTSSPPLVPASLKRRRAAAAQPAAAVVCRVSAADPTLLTIEGPDLPPTEVPAGWLRDRCPHSTSPSSGNKNFATGEIPVDIAIESVRQDSEGNWEITWRNNIPRFVADGINTSVFASGQLRRALHTEFASRDLAVLQHHTVPTASQWNRRTLYPREVSYADWMAGEGHFAAAVTELAESGLVFITGVPRDHGSVRTMALQFGALKETFYGNTWDVVSKPRAENVAYTSEYLGLHSDMLYLHSPPKLQFLHCLENKAVGGESLFSDAMRTAAEMMVHTPDLAAALAETNLGWHYDNGGFFYEQARPVFQGMGQLDAGTLEVLAGAASEQDTAEAVARLYRALPTDVWWSPPFQTPLRAPTTPEARTRFAAWHAAASTFQHMLEEDGNMIRRRLREGDCVVFDNRRVLHGRTAFDPASGGRHLRGAYVGIDEWRSTIKRVERDYAVPEFLEARKQALRAWSENQ</sequence>
<comment type="similarity">
    <text evidence="2">Belongs to the gamma-BBH/TMLD family.</text>
</comment>
<keyword evidence="6" id="KW-0408">Iron</keyword>
<dbReference type="SUPFAM" id="SSF52266">
    <property type="entry name" value="SGNH hydrolase"/>
    <property type="match status" value="1"/>
</dbReference>
<dbReference type="InterPro" id="IPR050411">
    <property type="entry name" value="AlphaKG_dependent_hydroxylases"/>
</dbReference>
<dbReference type="InterPro" id="IPR001087">
    <property type="entry name" value="GDSL"/>
</dbReference>
<comment type="cofactor">
    <cofactor evidence="1">
        <name>Fe(2+)</name>
        <dbReference type="ChEBI" id="CHEBI:29033"/>
    </cofactor>
</comment>
<keyword evidence="5" id="KW-0560">Oxidoreductase</keyword>
<dbReference type="Pfam" id="PF02668">
    <property type="entry name" value="TauD"/>
    <property type="match status" value="1"/>
</dbReference>
<evidence type="ECO:0000313" key="10">
    <source>
        <dbReference type="Proteomes" id="UP000045706"/>
    </source>
</evidence>
<dbReference type="EMBL" id="CVQI01033717">
    <property type="protein sequence ID" value="CRK43970.1"/>
    <property type="molecule type" value="Genomic_DNA"/>
</dbReference>
<dbReference type="InterPro" id="IPR036514">
    <property type="entry name" value="SGNH_hydro_sf"/>
</dbReference>
<feature type="signal peptide" evidence="7">
    <location>
        <begin position="1"/>
        <end position="18"/>
    </location>
</feature>